<dbReference type="PRINTS" id="PR01435">
    <property type="entry name" value="NPOXDRDTASE5"/>
</dbReference>
<dbReference type="PANTHER" id="PTHR42829:SF2">
    <property type="entry name" value="NADH-UBIQUINONE OXIDOREDUCTASE CHAIN 5"/>
    <property type="match status" value="1"/>
</dbReference>
<evidence type="ECO:0000313" key="10">
    <source>
        <dbReference type="Proteomes" id="UP000242301"/>
    </source>
</evidence>
<keyword evidence="2 5" id="KW-0812">Transmembrane</keyword>
<proteinExistence type="predicted"/>
<feature type="transmembrane region" description="Helical" evidence="6">
    <location>
        <begin position="530"/>
        <end position="549"/>
    </location>
</feature>
<dbReference type="Pfam" id="PF00662">
    <property type="entry name" value="Proton_antipo_N"/>
    <property type="match status" value="1"/>
</dbReference>
<dbReference type="NCBIfam" id="NF005141">
    <property type="entry name" value="PRK06590.1"/>
    <property type="match status" value="1"/>
</dbReference>
<evidence type="ECO:0000256" key="1">
    <source>
        <dbReference type="ARBA" id="ARBA00004127"/>
    </source>
</evidence>
<feature type="transmembrane region" description="Helical" evidence="6">
    <location>
        <begin position="174"/>
        <end position="193"/>
    </location>
</feature>
<feature type="transmembrane region" description="Helical" evidence="6">
    <location>
        <begin position="335"/>
        <end position="357"/>
    </location>
</feature>
<gene>
    <name evidence="9" type="primary">nuoL</name>
    <name evidence="9" type="ORF">SOFFGTOCOR_0475</name>
</gene>
<accession>A0A0M6W7R8</accession>
<feature type="transmembrane region" description="Helical" evidence="6">
    <location>
        <begin position="311"/>
        <end position="329"/>
    </location>
</feature>
<dbReference type="InterPro" id="IPR001516">
    <property type="entry name" value="Proton_antipo_N"/>
</dbReference>
<organism evidence="9 10">
    <name type="scientific">Candidatus Providencia siddallii</name>
    <dbReference type="NCBI Taxonomy" id="1715285"/>
    <lineage>
        <taxon>Bacteria</taxon>
        <taxon>Pseudomonadati</taxon>
        <taxon>Pseudomonadota</taxon>
        <taxon>Gammaproteobacteria</taxon>
        <taxon>Enterobacterales</taxon>
        <taxon>Morganellaceae</taxon>
        <taxon>Providencia</taxon>
    </lineage>
</organism>
<dbReference type="Proteomes" id="UP000242301">
    <property type="component" value="Unassembled WGS sequence"/>
</dbReference>
<feature type="transmembrane region" description="Helical" evidence="6">
    <location>
        <begin position="595"/>
        <end position="615"/>
    </location>
</feature>
<feature type="transmembrane region" description="Helical" evidence="6">
    <location>
        <begin position="283"/>
        <end position="304"/>
    </location>
</feature>
<feature type="transmembrane region" description="Helical" evidence="6">
    <location>
        <begin position="253"/>
        <end position="271"/>
    </location>
</feature>
<evidence type="ECO:0000256" key="6">
    <source>
        <dbReference type="SAM" id="Phobius"/>
    </source>
</evidence>
<comment type="subcellular location">
    <subcellularLocation>
        <location evidence="1">Endomembrane system</location>
        <topology evidence="1">Multi-pass membrane protein</topology>
    </subcellularLocation>
    <subcellularLocation>
        <location evidence="5">Membrane</location>
        <topology evidence="5">Multi-pass membrane protein</topology>
    </subcellularLocation>
</comment>
<dbReference type="PRINTS" id="PR01434">
    <property type="entry name" value="NADHDHGNASE5"/>
</dbReference>
<keyword evidence="9" id="KW-0560">Oxidoreductase</keyword>
<feature type="transmembrane region" description="Helical" evidence="6">
    <location>
        <begin position="569"/>
        <end position="588"/>
    </location>
</feature>
<dbReference type="GO" id="GO:0003954">
    <property type="term" value="F:NADH dehydrogenase activity"/>
    <property type="evidence" value="ECO:0007669"/>
    <property type="project" value="TreeGrafter"/>
</dbReference>
<dbReference type="GO" id="GO:0015990">
    <property type="term" value="P:electron transport coupled proton transport"/>
    <property type="evidence" value="ECO:0007669"/>
    <property type="project" value="TreeGrafter"/>
</dbReference>
<feature type="transmembrane region" description="Helical" evidence="6">
    <location>
        <begin position="120"/>
        <end position="138"/>
    </location>
</feature>
<name>A0A0M6W7R8_9GAMM</name>
<feature type="domain" description="NADH:quinone oxidoreductase/Mrp antiporter transmembrane" evidence="7">
    <location>
        <begin position="138"/>
        <end position="429"/>
    </location>
</feature>
<keyword evidence="4 6" id="KW-0472">Membrane</keyword>
<feature type="transmembrane region" description="Helical" evidence="6">
    <location>
        <begin position="90"/>
        <end position="108"/>
    </location>
</feature>
<dbReference type="GO" id="GO:0042773">
    <property type="term" value="P:ATP synthesis coupled electron transport"/>
    <property type="evidence" value="ECO:0007669"/>
    <property type="project" value="InterPro"/>
</dbReference>
<feature type="transmembrane region" description="Helical" evidence="6">
    <location>
        <begin position="459"/>
        <end position="479"/>
    </location>
</feature>
<dbReference type="InterPro" id="IPR001750">
    <property type="entry name" value="ND/Mrp_TM"/>
</dbReference>
<dbReference type="GO" id="GO:0008137">
    <property type="term" value="F:NADH dehydrogenase (ubiquinone) activity"/>
    <property type="evidence" value="ECO:0007669"/>
    <property type="project" value="InterPro"/>
</dbReference>
<feature type="transmembrane region" description="Helical" evidence="6">
    <location>
        <begin position="417"/>
        <end position="438"/>
    </location>
</feature>
<evidence type="ECO:0000256" key="4">
    <source>
        <dbReference type="ARBA" id="ARBA00023136"/>
    </source>
</evidence>
<feature type="transmembrane region" description="Helical" evidence="6">
    <location>
        <begin position="144"/>
        <end position="162"/>
    </location>
</feature>
<evidence type="ECO:0000259" key="8">
    <source>
        <dbReference type="Pfam" id="PF00662"/>
    </source>
</evidence>
<feature type="transmembrane region" description="Helical" evidence="6">
    <location>
        <begin position="499"/>
        <end position="518"/>
    </location>
</feature>
<evidence type="ECO:0000313" key="9">
    <source>
        <dbReference type="EMBL" id="CRK85883.1"/>
    </source>
</evidence>
<evidence type="ECO:0000256" key="5">
    <source>
        <dbReference type="RuleBase" id="RU000320"/>
    </source>
</evidence>
<feature type="transmembrane region" description="Helical" evidence="6">
    <location>
        <begin position="29"/>
        <end position="50"/>
    </location>
</feature>
<keyword evidence="3 6" id="KW-1133">Transmembrane helix</keyword>
<dbReference type="Pfam" id="PF00361">
    <property type="entry name" value="Proton_antipo_M"/>
    <property type="match status" value="1"/>
</dbReference>
<reference evidence="10" key="1">
    <citation type="submission" date="2015-05" db="EMBL/GenBank/DDBJ databases">
        <authorList>
            <person name="Manzano-Marin A."/>
        </authorList>
    </citation>
    <scope>NUCLEOTIDE SEQUENCE [LARGE SCALE GENOMIC DNA]</scope>
    <source>
        <strain evidence="10">officinalis</strain>
    </source>
</reference>
<evidence type="ECO:0000256" key="3">
    <source>
        <dbReference type="ARBA" id="ARBA00022989"/>
    </source>
</evidence>
<dbReference type="AlphaFoldDB" id="A0A0M6W7R8"/>
<dbReference type="Gene3D" id="1.20.5.2700">
    <property type="match status" value="1"/>
</dbReference>
<feature type="transmembrane region" description="Helical" evidence="6">
    <location>
        <begin position="213"/>
        <end position="232"/>
    </location>
</feature>
<dbReference type="GO" id="GO:0012505">
    <property type="term" value="C:endomembrane system"/>
    <property type="evidence" value="ECO:0007669"/>
    <property type="project" value="UniProtKB-SubCell"/>
</dbReference>
<evidence type="ECO:0000256" key="2">
    <source>
        <dbReference type="ARBA" id="ARBA00022692"/>
    </source>
</evidence>
<feature type="transmembrane region" description="Helical" evidence="6">
    <location>
        <begin position="377"/>
        <end position="397"/>
    </location>
</feature>
<feature type="domain" description="NADH-Ubiquinone oxidoreductase (complex I) chain 5 N-terminal" evidence="8">
    <location>
        <begin position="72"/>
        <end position="121"/>
    </location>
</feature>
<keyword evidence="10" id="KW-1185">Reference proteome</keyword>
<dbReference type="EC" id="1.6.5.11" evidence="9"/>
<dbReference type="InterPro" id="IPR018393">
    <property type="entry name" value="NADHpl_OxRdtase_5_subgr"/>
</dbReference>
<dbReference type="NCBIfam" id="TIGR01974">
    <property type="entry name" value="NDH_I_L"/>
    <property type="match status" value="1"/>
</dbReference>
<dbReference type="EMBL" id="CVRF01000003">
    <property type="protein sequence ID" value="CRK85883.1"/>
    <property type="molecule type" value="Genomic_DNA"/>
</dbReference>
<evidence type="ECO:0000259" key="7">
    <source>
        <dbReference type="Pfam" id="PF00361"/>
    </source>
</evidence>
<protein>
    <submittedName>
        <fullName evidence="9">NADH-quinone oxidoreductase subunit L</fullName>
        <ecNumber evidence="9">1.6.5.11</ecNumber>
    </submittedName>
</protein>
<dbReference type="PANTHER" id="PTHR42829">
    <property type="entry name" value="NADH-UBIQUINONE OXIDOREDUCTASE CHAIN 5"/>
    <property type="match status" value="1"/>
</dbReference>
<dbReference type="GO" id="GO:0016020">
    <property type="term" value="C:membrane"/>
    <property type="evidence" value="ECO:0007669"/>
    <property type="project" value="UniProtKB-SubCell"/>
</dbReference>
<sequence>MNLLYLTILFPLIGFLFLSFSCGRLSENISAFIGVGSVFLSFITVINAGYEFLLHKSTITGYIYKQTLWTCISINNFKIPFILLLDKLSLIMSCIVTGIGFLIHVYSSWYMRGEEGYSRYFAYTNLFISCMLVLVLCNNMISMYFGWEGVGLCSYLLINFYYRNSDNGKKAIKIFLITRISDLFLLIGMLVLWNEIGTLNFADIATFIDQKNIKDSSIITLGTLMLLFASIGKSAQFPLQTWLTDAMVAPTPVSALIHSATMVTAGVYLISRTHCLFLLNPDILYLIRIIGTITLLIGSFSALLQSNIKRILAYSTMSQIGYMFLAIGVQAWDAAIFHLMVHAFFKTLLFLSAGSLIILCNNEQDIFKIDCLYKQNIFIYIMMLIGGSSLSALPLFTAGFYSKSAILSGIQFNGQNLFLLASMFGVLITTIYIFRMIFVMFHGKEKNKKYSYEIKEITHIGPLIILAIFSTFIGALFYKSLDEIFLIKFLEDKKLFLEIISSSFSIVGLFVTIFLYLYKRPILKIIKKTNFSRFLLNWWCYFWDLNWLYNVVFIKPFKVVAWLLKKDPINSLINLLAYLLYFLNKLFLISENGRIRWYLVSLELTAIIIFILLLLT</sequence>
<dbReference type="STRING" id="1715285.SOFFGTOCOR_0475"/>
<dbReference type="InterPro" id="IPR003945">
    <property type="entry name" value="NU5C-like"/>
</dbReference>